<sequence>MAGEFDAHERRVWAGKAEAYDRSFAALCAGAVPALLAAAAIGPDTVLLDVGTGPGTVAAAAVALGAEVTAVDAEPGMVALAAARVPGAEVRRALLPELPFEDAAFDTVVGNFVVNHVEDPVAALAELRRVVRPGGRVAVTIWHGTANRSMDLFGQALAVAGVERMELPTLPVDFPRTAEGFAGVLAAAGWSEVEARDVAWTHRVDPEDWWAGPAGGVANVGLVVGSQSPAMRARIKEEYDRLAGERTAGDGLLELPAVALLATARR</sequence>
<dbReference type="GO" id="GO:0032259">
    <property type="term" value="P:methylation"/>
    <property type="evidence" value="ECO:0007669"/>
    <property type="project" value="UniProtKB-KW"/>
</dbReference>
<name>A0AAU8K0L5_9ACTN</name>
<keyword evidence="2" id="KW-0489">Methyltransferase</keyword>
<dbReference type="Pfam" id="PF08241">
    <property type="entry name" value="Methyltransf_11"/>
    <property type="match status" value="1"/>
</dbReference>
<evidence type="ECO:0000313" key="2">
    <source>
        <dbReference type="EMBL" id="XCM80798.1"/>
    </source>
</evidence>
<dbReference type="GO" id="GO:0008757">
    <property type="term" value="F:S-adenosylmethionine-dependent methyltransferase activity"/>
    <property type="evidence" value="ECO:0007669"/>
    <property type="project" value="InterPro"/>
</dbReference>
<accession>A0AAU8K0L5</accession>
<dbReference type="KEGG" id="kcm:ABWK59_18685"/>
<organism evidence="2">
    <name type="scientific">Kitasatospora camelliae</name>
    <dbReference type="NCBI Taxonomy" id="3156397"/>
    <lineage>
        <taxon>Bacteria</taxon>
        <taxon>Bacillati</taxon>
        <taxon>Actinomycetota</taxon>
        <taxon>Actinomycetes</taxon>
        <taxon>Kitasatosporales</taxon>
        <taxon>Streptomycetaceae</taxon>
        <taxon>Kitasatospora</taxon>
    </lineage>
</organism>
<dbReference type="CDD" id="cd02440">
    <property type="entry name" value="AdoMet_MTases"/>
    <property type="match status" value="1"/>
</dbReference>
<dbReference type="EMBL" id="CP159872">
    <property type="protein sequence ID" value="XCM80798.1"/>
    <property type="molecule type" value="Genomic_DNA"/>
</dbReference>
<dbReference type="InterPro" id="IPR029063">
    <property type="entry name" value="SAM-dependent_MTases_sf"/>
</dbReference>
<dbReference type="AlphaFoldDB" id="A0AAU8K0L5"/>
<reference evidence="2" key="1">
    <citation type="submission" date="2024-06" db="EMBL/GenBank/DDBJ databases">
        <title>The genome sequences of Kitasatospora sp. strain HUAS MG31.</title>
        <authorList>
            <person name="Mo P."/>
        </authorList>
    </citation>
    <scope>NUCLEOTIDE SEQUENCE</scope>
    <source>
        <strain evidence="2">HUAS MG31</strain>
    </source>
</reference>
<gene>
    <name evidence="2" type="ORF">ABWK59_18685</name>
</gene>
<dbReference type="SUPFAM" id="SSF53335">
    <property type="entry name" value="S-adenosyl-L-methionine-dependent methyltransferases"/>
    <property type="match status" value="1"/>
</dbReference>
<dbReference type="InterPro" id="IPR050508">
    <property type="entry name" value="Methyltransf_Superfamily"/>
</dbReference>
<feature type="domain" description="Methyltransferase type 11" evidence="1">
    <location>
        <begin position="48"/>
        <end position="138"/>
    </location>
</feature>
<keyword evidence="2" id="KW-0808">Transferase</keyword>
<dbReference type="Gene3D" id="3.40.50.150">
    <property type="entry name" value="Vaccinia Virus protein VP39"/>
    <property type="match status" value="1"/>
</dbReference>
<evidence type="ECO:0000259" key="1">
    <source>
        <dbReference type="Pfam" id="PF08241"/>
    </source>
</evidence>
<dbReference type="PANTHER" id="PTHR42912">
    <property type="entry name" value="METHYLTRANSFERASE"/>
    <property type="match status" value="1"/>
</dbReference>
<dbReference type="InterPro" id="IPR013216">
    <property type="entry name" value="Methyltransf_11"/>
</dbReference>
<protein>
    <submittedName>
        <fullName evidence="2">Class I SAM-dependent methyltransferase</fullName>
    </submittedName>
</protein>
<dbReference type="RefSeq" id="WP_354641732.1">
    <property type="nucleotide sequence ID" value="NZ_CP159872.1"/>
</dbReference>
<proteinExistence type="predicted"/>